<name>A0AA38II82_9CUCU</name>
<keyword evidence="1" id="KW-0732">Signal</keyword>
<evidence type="ECO:0000313" key="2">
    <source>
        <dbReference type="EMBL" id="KAJ3655728.1"/>
    </source>
</evidence>
<dbReference type="Proteomes" id="UP001168821">
    <property type="component" value="Unassembled WGS sequence"/>
</dbReference>
<evidence type="ECO:0000313" key="3">
    <source>
        <dbReference type="Proteomes" id="UP001168821"/>
    </source>
</evidence>
<comment type="caution">
    <text evidence="2">The sequence shown here is derived from an EMBL/GenBank/DDBJ whole genome shotgun (WGS) entry which is preliminary data.</text>
</comment>
<feature type="chain" id="PRO_5041254667" description="Secreted protein" evidence="1">
    <location>
        <begin position="19"/>
        <end position="95"/>
    </location>
</feature>
<accession>A0AA38II82</accession>
<protein>
    <recommendedName>
        <fullName evidence="4">Secreted protein</fullName>
    </recommendedName>
</protein>
<dbReference type="AlphaFoldDB" id="A0AA38II82"/>
<proteinExistence type="predicted"/>
<evidence type="ECO:0000256" key="1">
    <source>
        <dbReference type="SAM" id="SignalP"/>
    </source>
</evidence>
<evidence type="ECO:0008006" key="4">
    <source>
        <dbReference type="Google" id="ProtNLM"/>
    </source>
</evidence>
<organism evidence="2 3">
    <name type="scientific">Zophobas morio</name>
    <dbReference type="NCBI Taxonomy" id="2755281"/>
    <lineage>
        <taxon>Eukaryota</taxon>
        <taxon>Metazoa</taxon>
        <taxon>Ecdysozoa</taxon>
        <taxon>Arthropoda</taxon>
        <taxon>Hexapoda</taxon>
        <taxon>Insecta</taxon>
        <taxon>Pterygota</taxon>
        <taxon>Neoptera</taxon>
        <taxon>Endopterygota</taxon>
        <taxon>Coleoptera</taxon>
        <taxon>Polyphaga</taxon>
        <taxon>Cucujiformia</taxon>
        <taxon>Tenebrionidae</taxon>
        <taxon>Zophobas</taxon>
    </lineage>
</organism>
<reference evidence="2" key="1">
    <citation type="journal article" date="2023" name="G3 (Bethesda)">
        <title>Whole genome assemblies of Zophobas morio and Tenebrio molitor.</title>
        <authorList>
            <person name="Kaur S."/>
            <person name="Stinson S.A."/>
            <person name="diCenzo G.C."/>
        </authorList>
    </citation>
    <scope>NUCLEOTIDE SEQUENCE</scope>
    <source>
        <strain evidence="2">QUZm001</strain>
    </source>
</reference>
<dbReference type="EMBL" id="JALNTZ010000004">
    <property type="protein sequence ID" value="KAJ3655728.1"/>
    <property type="molecule type" value="Genomic_DNA"/>
</dbReference>
<keyword evidence="3" id="KW-1185">Reference proteome</keyword>
<sequence length="95" mass="10421">MVAGVAPATLTFVVRTLAVLRTPNTAGTGRWQKDVACALPVGGHQCWESREKCCASVGFEPTSPSNPGWYANRYTTRQLIFTLLYPRVIVPPQNE</sequence>
<gene>
    <name evidence="2" type="ORF">Zmor_014848</name>
</gene>
<feature type="signal peptide" evidence="1">
    <location>
        <begin position="1"/>
        <end position="18"/>
    </location>
</feature>